<dbReference type="AlphaFoldDB" id="A0A3S1B8N1"/>
<dbReference type="Proteomes" id="UP000272464">
    <property type="component" value="Unassembled WGS sequence"/>
</dbReference>
<dbReference type="OrthoDB" id="2678943at2"/>
<proteinExistence type="predicted"/>
<protein>
    <submittedName>
        <fullName evidence="1">Uncharacterized protein</fullName>
    </submittedName>
</protein>
<evidence type="ECO:0000313" key="1">
    <source>
        <dbReference type="EMBL" id="RUT35455.1"/>
    </source>
</evidence>
<reference evidence="1 2" key="1">
    <citation type="submission" date="2018-12" db="EMBL/GenBank/DDBJ databases">
        <authorList>
            <person name="Sun L."/>
            <person name="Chen Z."/>
        </authorList>
    </citation>
    <scope>NUCLEOTIDE SEQUENCE [LARGE SCALE GENOMIC DNA]</scope>
    <source>
        <strain evidence="1 2">3-5-3</strain>
    </source>
</reference>
<comment type="caution">
    <text evidence="1">The sequence shown here is derived from an EMBL/GenBank/DDBJ whole genome shotgun (WGS) entry which is preliminary data.</text>
</comment>
<evidence type="ECO:0000313" key="2">
    <source>
        <dbReference type="Proteomes" id="UP000272464"/>
    </source>
</evidence>
<accession>A0A3S1B8N1</accession>
<keyword evidence="2" id="KW-1185">Reference proteome</keyword>
<dbReference type="EMBL" id="RZNX01000001">
    <property type="protein sequence ID" value="RUT35455.1"/>
    <property type="molecule type" value="Genomic_DNA"/>
</dbReference>
<dbReference type="RefSeq" id="WP_127197155.1">
    <property type="nucleotide sequence ID" value="NZ_RZNX01000001.1"/>
</dbReference>
<name>A0A3S1B8N1_9BACL</name>
<sequence length="116" mass="12935">MAKRPVRTIRNAKARKLDASKYSKLLKPTQRLRRLTIVWTNSSGTPYNTSGFFATVSTTSGRLIQTARFDSYGVVVFSRVHTPTSRNLIVRTYSSSGLLYTVTTVPEDNAAYVVIS</sequence>
<gene>
    <name evidence="1" type="ORF">EJP77_00005</name>
</gene>
<organism evidence="1 2">
    <name type="scientific">Paenibacillus zeisoli</name>
    <dbReference type="NCBI Taxonomy" id="2496267"/>
    <lineage>
        <taxon>Bacteria</taxon>
        <taxon>Bacillati</taxon>
        <taxon>Bacillota</taxon>
        <taxon>Bacilli</taxon>
        <taxon>Bacillales</taxon>
        <taxon>Paenibacillaceae</taxon>
        <taxon>Paenibacillus</taxon>
    </lineage>
</organism>